<name>A0AAD5R3C3_PARTN</name>
<dbReference type="PANTHER" id="PTHR22942:SF66">
    <property type="entry name" value="RE19845P"/>
    <property type="match status" value="1"/>
</dbReference>
<evidence type="ECO:0000256" key="2">
    <source>
        <dbReference type="ARBA" id="ARBA00022840"/>
    </source>
</evidence>
<organism evidence="4 5">
    <name type="scientific">Parelaphostrongylus tenuis</name>
    <name type="common">Meningeal worm</name>
    <dbReference type="NCBI Taxonomy" id="148309"/>
    <lineage>
        <taxon>Eukaryota</taxon>
        <taxon>Metazoa</taxon>
        <taxon>Ecdysozoa</taxon>
        <taxon>Nematoda</taxon>
        <taxon>Chromadorea</taxon>
        <taxon>Rhabditida</taxon>
        <taxon>Rhabditina</taxon>
        <taxon>Rhabditomorpha</taxon>
        <taxon>Strongyloidea</taxon>
        <taxon>Metastrongylidae</taxon>
        <taxon>Parelaphostrongylus</taxon>
    </lineage>
</organism>
<dbReference type="GO" id="GO:0000730">
    <property type="term" value="P:DNA recombinase assembly"/>
    <property type="evidence" value="ECO:0007669"/>
    <property type="project" value="TreeGrafter"/>
</dbReference>
<dbReference type="PROSITE" id="PS50162">
    <property type="entry name" value="RECA_2"/>
    <property type="match status" value="1"/>
</dbReference>
<feature type="domain" description="RecA family profile 1" evidence="3">
    <location>
        <begin position="1"/>
        <end position="122"/>
    </location>
</feature>
<evidence type="ECO:0000259" key="3">
    <source>
        <dbReference type="PROSITE" id="PS50162"/>
    </source>
</evidence>
<dbReference type="GO" id="GO:0140664">
    <property type="term" value="F:ATP-dependent DNA damage sensor activity"/>
    <property type="evidence" value="ECO:0007669"/>
    <property type="project" value="InterPro"/>
</dbReference>
<keyword evidence="5" id="KW-1185">Reference proteome</keyword>
<sequence length="263" mass="30000">MQLTAVAIARGLKVICIDTERGFRISRVHQLLGYHTSDVDVAMKRLLISSPNTMEHFMHLLTELEQSSSQLKETAALIVDSVALFFRGCTGREDFQNWRRVLTILSNIAVHHNVAVIYVNHVSSRPDPSSDEWVTVPFLSRVCSRSPTVRLWLERSDDGSTDTTKHITLWKSPFSGRRSSKLVITTLRALYLGENDFEMLPGDVMNLRNLQILVLRNNDLLTIPREIGHLTNLRKNCTSKEQFDARGAQGVMDFIRSDQYKYL</sequence>
<keyword evidence="2" id="KW-0067">ATP-binding</keyword>
<dbReference type="InterPro" id="IPR027417">
    <property type="entry name" value="P-loop_NTPase"/>
</dbReference>
<dbReference type="Gene3D" id="3.40.50.300">
    <property type="entry name" value="P-loop containing nucleotide triphosphate hydrolases"/>
    <property type="match status" value="1"/>
</dbReference>
<protein>
    <recommendedName>
        <fullName evidence="3">RecA family profile 1 domain-containing protein</fullName>
    </recommendedName>
</protein>
<dbReference type="InterPro" id="IPR020588">
    <property type="entry name" value="RecA_ATP-bd"/>
</dbReference>
<dbReference type="GO" id="GO:0003690">
    <property type="term" value="F:double-stranded DNA binding"/>
    <property type="evidence" value="ECO:0007669"/>
    <property type="project" value="TreeGrafter"/>
</dbReference>
<dbReference type="AlphaFoldDB" id="A0AAD5R3C3"/>
<accession>A0AAD5R3C3</accession>
<comment type="caution">
    <text evidence="4">The sequence shown here is derived from an EMBL/GenBank/DDBJ whole genome shotgun (WGS) entry which is preliminary data.</text>
</comment>
<keyword evidence="1" id="KW-0547">Nucleotide-binding</keyword>
<dbReference type="SUPFAM" id="SSF52058">
    <property type="entry name" value="L domain-like"/>
    <property type="match status" value="1"/>
</dbReference>
<dbReference type="InterPro" id="IPR032675">
    <property type="entry name" value="LRR_dom_sf"/>
</dbReference>
<dbReference type="GO" id="GO:0003697">
    <property type="term" value="F:single-stranded DNA binding"/>
    <property type="evidence" value="ECO:0007669"/>
    <property type="project" value="TreeGrafter"/>
</dbReference>
<dbReference type="GO" id="GO:0042148">
    <property type="term" value="P:DNA strand invasion"/>
    <property type="evidence" value="ECO:0007669"/>
    <property type="project" value="TreeGrafter"/>
</dbReference>
<evidence type="ECO:0000256" key="1">
    <source>
        <dbReference type="ARBA" id="ARBA00022741"/>
    </source>
</evidence>
<proteinExistence type="predicted"/>
<gene>
    <name evidence="4" type="ORF">KIN20_030036</name>
</gene>
<dbReference type="GO" id="GO:0005524">
    <property type="term" value="F:ATP binding"/>
    <property type="evidence" value="ECO:0007669"/>
    <property type="project" value="UniProtKB-KW"/>
</dbReference>
<dbReference type="Pfam" id="PF08423">
    <property type="entry name" value="Rad51"/>
    <property type="match status" value="1"/>
</dbReference>
<dbReference type="EMBL" id="JAHQIW010006298">
    <property type="protein sequence ID" value="KAJ1368761.1"/>
    <property type="molecule type" value="Genomic_DNA"/>
</dbReference>
<dbReference type="GO" id="GO:0000150">
    <property type="term" value="F:DNA strand exchange activity"/>
    <property type="evidence" value="ECO:0007669"/>
    <property type="project" value="TreeGrafter"/>
</dbReference>
<reference evidence="4" key="1">
    <citation type="submission" date="2021-06" db="EMBL/GenBank/DDBJ databases">
        <title>Parelaphostrongylus tenuis whole genome reference sequence.</title>
        <authorList>
            <person name="Garwood T.J."/>
            <person name="Larsen P.A."/>
            <person name="Fountain-Jones N.M."/>
            <person name="Garbe J.R."/>
            <person name="Macchietto M.G."/>
            <person name="Kania S.A."/>
            <person name="Gerhold R.W."/>
            <person name="Richards J.E."/>
            <person name="Wolf T.M."/>
        </authorList>
    </citation>
    <scope>NUCLEOTIDE SEQUENCE</scope>
    <source>
        <strain evidence="4">MNPRO001-30</strain>
        <tissue evidence="4">Meninges</tissue>
    </source>
</reference>
<dbReference type="InterPro" id="IPR013632">
    <property type="entry name" value="Rad51_C"/>
</dbReference>
<dbReference type="GO" id="GO:0006312">
    <property type="term" value="P:mitotic recombination"/>
    <property type="evidence" value="ECO:0007669"/>
    <property type="project" value="TreeGrafter"/>
</dbReference>
<evidence type="ECO:0000313" key="4">
    <source>
        <dbReference type="EMBL" id="KAJ1368761.1"/>
    </source>
</evidence>
<dbReference type="SUPFAM" id="SSF52540">
    <property type="entry name" value="P-loop containing nucleoside triphosphate hydrolases"/>
    <property type="match status" value="1"/>
</dbReference>
<dbReference type="Proteomes" id="UP001196413">
    <property type="component" value="Unassembled WGS sequence"/>
</dbReference>
<dbReference type="Gene3D" id="3.80.10.10">
    <property type="entry name" value="Ribonuclease Inhibitor"/>
    <property type="match status" value="1"/>
</dbReference>
<dbReference type="PANTHER" id="PTHR22942">
    <property type="entry name" value="RECA/RAD51/RADA DNA STRAND-PAIRING FAMILY MEMBER"/>
    <property type="match status" value="1"/>
</dbReference>
<evidence type="ECO:0000313" key="5">
    <source>
        <dbReference type="Proteomes" id="UP001196413"/>
    </source>
</evidence>